<dbReference type="Proteomes" id="UP000324222">
    <property type="component" value="Unassembled WGS sequence"/>
</dbReference>
<keyword evidence="3" id="KW-1185">Reference proteome</keyword>
<organism evidence="2 3">
    <name type="scientific">Portunus trituberculatus</name>
    <name type="common">Swimming crab</name>
    <name type="synonym">Neptunus trituberculatus</name>
    <dbReference type="NCBI Taxonomy" id="210409"/>
    <lineage>
        <taxon>Eukaryota</taxon>
        <taxon>Metazoa</taxon>
        <taxon>Ecdysozoa</taxon>
        <taxon>Arthropoda</taxon>
        <taxon>Crustacea</taxon>
        <taxon>Multicrustacea</taxon>
        <taxon>Malacostraca</taxon>
        <taxon>Eumalacostraca</taxon>
        <taxon>Eucarida</taxon>
        <taxon>Decapoda</taxon>
        <taxon>Pleocyemata</taxon>
        <taxon>Brachyura</taxon>
        <taxon>Eubrachyura</taxon>
        <taxon>Portunoidea</taxon>
        <taxon>Portunidae</taxon>
        <taxon>Portuninae</taxon>
        <taxon>Portunus</taxon>
    </lineage>
</organism>
<feature type="transmembrane region" description="Helical" evidence="1">
    <location>
        <begin position="15"/>
        <end position="48"/>
    </location>
</feature>
<proteinExistence type="predicted"/>
<sequence>MFLVFIVCLKNSAEVWVVVLLVVAFTVGRVVVLRVVWMVLVWMVVVLIPSAGTNMRVVSFAAVCLRRGCRGCVLL</sequence>
<dbReference type="EMBL" id="VSRR010036127">
    <property type="protein sequence ID" value="MPC73137.1"/>
    <property type="molecule type" value="Genomic_DNA"/>
</dbReference>
<keyword evidence="1" id="KW-0812">Transmembrane</keyword>
<accession>A0A5B7HV33</accession>
<protein>
    <submittedName>
        <fullName evidence="2">Uncharacterized protein</fullName>
    </submittedName>
</protein>
<keyword evidence="1" id="KW-1133">Transmembrane helix</keyword>
<gene>
    <name evidence="2" type="ORF">E2C01_067454</name>
</gene>
<dbReference type="AlphaFoldDB" id="A0A5B7HV33"/>
<evidence type="ECO:0000313" key="2">
    <source>
        <dbReference type="EMBL" id="MPC73137.1"/>
    </source>
</evidence>
<reference evidence="2 3" key="1">
    <citation type="submission" date="2019-05" db="EMBL/GenBank/DDBJ databases">
        <title>Another draft genome of Portunus trituberculatus and its Hox gene families provides insights of decapod evolution.</title>
        <authorList>
            <person name="Jeong J.-H."/>
            <person name="Song I."/>
            <person name="Kim S."/>
            <person name="Choi T."/>
            <person name="Kim D."/>
            <person name="Ryu S."/>
            <person name="Kim W."/>
        </authorList>
    </citation>
    <scope>NUCLEOTIDE SEQUENCE [LARGE SCALE GENOMIC DNA]</scope>
    <source>
        <tissue evidence="2">Muscle</tissue>
    </source>
</reference>
<evidence type="ECO:0000313" key="3">
    <source>
        <dbReference type="Proteomes" id="UP000324222"/>
    </source>
</evidence>
<comment type="caution">
    <text evidence="2">The sequence shown here is derived from an EMBL/GenBank/DDBJ whole genome shotgun (WGS) entry which is preliminary data.</text>
</comment>
<keyword evidence="1" id="KW-0472">Membrane</keyword>
<name>A0A5B7HV33_PORTR</name>
<evidence type="ECO:0000256" key="1">
    <source>
        <dbReference type="SAM" id="Phobius"/>
    </source>
</evidence>